<evidence type="ECO:0000313" key="2">
    <source>
        <dbReference type="Proteomes" id="UP000285326"/>
    </source>
</evidence>
<gene>
    <name evidence="1" type="ORF">GcM1_240015</name>
</gene>
<reference evidence="1 2" key="1">
    <citation type="journal article" date="2018" name="BMC Genomics">
        <title>Comparative genome analyses reveal sequence features reflecting distinct modes of host-adaptation between dicot and monocot powdery mildew.</title>
        <authorList>
            <person name="Wu Y."/>
            <person name="Ma X."/>
            <person name="Pan Z."/>
            <person name="Kale S.D."/>
            <person name="Song Y."/>
            <person name="King H."/>
            <person name="Zhang Q."/>
            <person name="Presley C."/>
            <person name="Deng X."/>
            <person name="Wei C.I."/>
            <person name="Xiao S."/>
        </authorList>
    </citation>
    <scope>NUCLEOTIDE SEQUENCE [LARGE SCALE GENOMIC DNA]</scope>
    <source>
        <strain evidence="1">UMSG1</strain>
    </source>
</reference>
<name>A0A420II08_9PEZI</name>
<dbReference type="AlphaFoldDB" id="A0A420II08"/>
<proteinExistence type="predicted"/>
<dbReference type="Proteomes" id="UP000285326">
    <property type="component" value="Unassembled WGS sequence"/>
</dbReference>
<sequence length="58" mass="6913">MADKLLLKELRNYLLQNKIYVSSGRGIRMATSLSDTENETERHIWTKENVEKQQLYQK</sequence>
<organism evidence="1 2">
    <name type="scientific">Golovinomyces cichoracearum</name>
    <dbReference type="NCBI Taxonomy" id="62708"/>
    <lineage>
        <taxon>Eukaryota</taxon>
        <taxon>Fungi</taxon>
        <taxon>Dikarya</taxon>
        <taxon>Ascomycota</taxon>
        <taxon>Pezizomycotina</taxon>
        <taxon>Leotiomycetes</taxon>
        <taxon>Erysiphales</taxon>
        <taxon>Erysiphaceae</taxon>
        <taxon>Golovinomyces</taxon>
    </lineage>
</organism>
<dbReference type="EMBL" id="MCBS01024087">
    <property type="protein sequence ID" value="RKF74194.1"/>
    <property type="molecule type" value="Genomic_DNA"/>
</dbReference>
<comment type="caution">
    <text evidence="1">The sequence shown here is derived from an EMBL/GenBank/DDBJ whole genome shotgun (WGS) entry which is preliminary data.</text>
</comment>
<evidence type="ECO:0000313" key="1">
    <source>
        <dbReference type="EMBL" id="RKF74194.1"/>
    </source>
</evidence>
<accession>A0A420II08</accession>
<protein>
    <submittedName>
        <fullName evidence="1">Uncharacterized protein</fullName>
    </submittedName>
</protein>